<dbReference type="NCBIfam" id="NF046112">
    <property type="entry name" value="MSMEG_6209_Nter"/>
    <property type="match status" value="1"/>
</dbReference>
<feature type="compositionally biased region" description="Acidic residues" evidence="1">
    <location>
        <begin position="40"/>
        <end position="52"/>
    </location>
</feature>
<name>A0A7L5AG07_9MICO</name>
<evidence type="ECO:0000256" key="1">
    <source>
        <dbReference type="SAM" id="MobiDB-lite"/>
    </source>
</evidence>
<dbReference type="Gene3D" id="1.10.8.1060">
    <property type="entry name" value="Corynebacterium glutamicum thioredoxin-dependent arsenate reductase, N-terminal domain"/>
    <property type="match status" value="1"/>
</dbReference>
<evidence type="ECO:0000313" key="3">
    <source>
        <dbReference type="Proteomes" id="UP000464507"/>
    </source>
</evidence>
<evidence type="ECO:0008006" key="4">
    <source>
        <dbReference type="Google" id="ProtNLM"/>
    </source>
</evidence>
<proteinExistence type="predicted"/>
<organism evidence="2 3">
    <name type="scientific">Marisediminicola antarctica</name>
    <dbReference type="NCBI Taxonomy" id="674079"/>
    <lineage>
        <taxon>Bacteria</taxon>
        <taxon>Bacillati</taxon>
        <taxon>Actinomycetota</taxon>
        <taxon>Actinomycetes</taxon>
        <taxon>Micrococcales</taxon>
        <taxon>Microbacteriaceae</taxon>
        <taxon>Marisediminicola</taxon>
    </lineage>
</organism>
<evidence type="ECO:0000313" key="2">
    <source>
        <dbReference type="EMBL" id="QHO68645.1"/>
    </source>
</evidence>
<dbReference type="KEGG" id="mant:BHD05_02345"/>
<dbReference type="AlphaFoldDB" id="A0A7L5AG07"/>
<accession>A0A7L5AG07</accession>
<keyword evidence="3" id="KW-1185">Reference proteome</keyword>
<dbReference type="Proteomes" id="UP000464507">
    <property type="component" value="Chromosome"/>
</dbReference>
<protein>
    <recommendedName>
        <fullName evidence="4">CUE domain-containing protein</fullName>
    </recommendedName>
</protein>
<dbReference type="RefSeq" id="WP_161885004.1">
    <property type="nucleotide sequence ID" value="NZ_CP017146.1"/>
</dbReference>
<dbReference type="OrthoDB" id="4277148at2"/>
<feature type="region of interest" description="Disordered" evidence="1">
    <location>
        <begin position="40"/>
        <end position="77"/>
    </location>
</feature>
<reference evidence="2 3" key="1">
    <citation type="submission" date="2016-09" db="EMBL/GenBank/DDBJ databases">
        <title>Complete genome sequence of microbes from the polar regions.</title>
        <authorList>
            <person name="Liao L."/>
            <person name="Chen B."/>
        </authorList>
    </citation>
    <scope>NUCLEOTIDE SEQUENCE [LARGE SCALE GENOMIC DNA]</scope>
    <source>
        <strain evidence="2 3">ZS314</strain>
    </source>
</reference>
<dbReference type="EMBL" id="CP017146">
    <property type="protein sequence ID" value="QHO68645.1"/>
    <property type="molecule type" value="Genomic_DNA"/>
</dbReference>
<gene>
    <name evidence="2" type="ORF">BHD05_02345</name>
</gene>
<sequence>MDDSDDDQSMEQVLERLLEQFPTVPRRQVAELVDEELDSYDGEILDQEEVPSEVEQSARERLTELTASRPDSTPDED</sequence>